<organism evidence="14">
    <name type="scientific">Caldilineaceae bacterium SB0675_bin_29</name>
    <dbReference type="NCBI Taxonomy" id="2605266"/>
    <lineage>
        <taxon>Bacteria</taxon>
        <taxon>Bacillati</taxon>
        <taxon>Chloroflexota</taxon>
        <taxon>Caldilineae</taxon>
        <taxon>Caldilineales</taxon>
        <taxon>Caldilineaceae</taxon>
    </lineage>
</organism>
<dbReference type="InterPro" id="IPR029044">
    <property type="entry name" value="Nucleotide-diphossugar_trans"/>
</dbReference>
<evidence type="ECO:0000256" key="9">
    <source>
        <dbReference type="ARBA" id="ARBA00022968"/>
    </source>
</evidence>
<sequence length="246" mass="27873">MIIPAYNEAQRLPDSLTKLVDYLRSQSFTSEILVVENRSTDKTSDVVRDFARKVSASDPFTLELLHSAPGKGAAVKTGMLVGKGDYLFICDADLSMPIEEVAKFLPPQQEPDGFDVAIASREIAGAVRYNEPFYRHLMGRVFNHVVQRLIMPGIEDTQCGFKMFTREAAAQVFPHQTIDGWGFDPEILYISRIRGLHLVEVPINWYYMAESRINPVFDTISMVREVLRVRLNGLRGIYEQVPKTTE</sequence>
<evidence type="ECO:0000256" key="12">
    <source>
        <dbReference type="ARBA" id="ARBA00045097"/>
    </source>
</evidence>
<comment type="catalytic activity">
    <reaction evidence="12">
        <text>a di-trans,poly-cis-dolichyl phosphate + UDP-alpha-D-glucose = a di-trans,poly-cis-dolichyl beta-D-glucosyl phosphate + UDP</text>
        <dbReference type="Rhea" id="RHEA:15401"/>
        <dbReference type="Rhea" id="RHEA-COMP:19498"/>
        <dbReference type="Rhea" id="RHEA-COMP:19502"/>
        <dbReference type="ChEBI" id="CHEBI:57525"/>
        <dbReference type="ChEBI" id="CHEBI:57683"/>
        <dbReference type="ChEBI" id="CHEBI:58223"/>
        <dbReference type="ChEBI" id="CHEBI:58885"/>
        <dbReference type="EC" id="2.4.1.117"/>
    </reaction>
    <physiologicalReaction direction="left-to-right" evidence="12">
        <dbReference type="Rhea" id="RHEA:15402"/>
    </physiologicalReaction>
</comment>
<keyword evidence="5" id="KW-0328">Glycosyltransferase</keyword>
<keyword evidence="10" id="KW-1133">Transmembrane helix</keyword>
<keyword evidence="11" id="KW-0472">Membrane</keyword>
<evidence type="ECO:0000256" key="11">
    <source>
        <dbReference type="ARBA" id="ARBA00023136"/>
    </source>
</evidence>
<dbReference type="EMBL" id="VYDA01000417">
    <property type="protein sequence ID" value="MYH62336.1"/>
    <property type="molecule type" value="Genomic_DNA"/>
</dbReference>
<protein>
    <recommendedName>
        <fullName evidence="4">dolichyl-phosphate beta-glucosyltransferase</fullName>
        <ecNumber evidence="4">2.4.1.117</ecNumber>
    </recommendedName>
</protein>
<keyword evidence="7" id="KW-0812">Transmembrane</keyword>
<dbReference type="GO" id="GO:0006487">
    <property type="term" value="P:protein N-linked glycosylation"/>
    <property type="evidence" value="ECO:0007669"/>
    <property type="project" value="TreeGrafter"/>
</dbReference>
<keyword evidence="9" id="KW-0735">Signal-anchor</keyword>
<evidence type="ECO:0000313" key="14">
    <source>
        <dbReference type="EMBL" id="MYH62336.1"/>
    </source>
</evidence>
<keyword evidence="6 14" id="KW-0808">Transferase</keyword>
<evidence type="ECO:0000256" key="6">
    <source>
        <dbReference type="ARBA" id="ARBA00022679"/>
    </source>
</evidence>
<gene>
    <name evidence="14" type="ORF">F4148_11455</name>
</gene>
<evidence type="ECO:0000259" key="13">
    <source>
        <dbReference type="Pfam" id="PF00535"/>
    </source>
</evidence>
<dbReference type="Gene3D" id="3.90.550.10">
    <property type="entry name" value="Spore Coat Polysaccharide Biosynthesis Protein SpsA, Chain A"/>
    <property type="match status" value="1"/>
</dbReference>
<dbReference type="InterPro" id="IPR035518">
    <property type="entry name" value="DPG_synthase"/>
</dbReference>
<comment type="subcellular location">
    <subcellularLocation>
        <location evidence="1">Endoplasmic reticulum membrane</location>
        <topology evidence="1">Single-pass membrane protein</topology>
    </subcellularLocation>
</comment>
<evidence type="ECO:0000256" key="7">
    <source>
        <dbReference type="ARBA" id="ARBA00022692"/>
    </source>
</evidence>
<dbReference type="GO" id="GO:0004581">
    <property type="term" value="F:dolichyl-phosphate beta-glucosyltransferase activity"/>
    <property type="evidence" value="ECO:0007669"/>
    <property type="project" value="UniProtKB-EC"/>
</dbReference>
<comment type="pathway">
    <text evidence="2">Protein modification; protein glycosylation.</text>
</comment>
<evidence type="ECO:0000256" key="5">
    <source>
        <dbReference type="ARBA" id="ARBA00022676"/>
    </source>
</evidence>
<evidence type="ECO:0000256" key="3">
    <source>
        <dbReference type="ARBA" id="ARBA00006739"/>
    </source>
</evidence>
<dbReference type="Pfam" id="PF00535">
    <property type="entry name" value="Glycos_transf_2"/>
    <property type="match status" value="1"/>
</dbReference>
<dbReference type="AlphaFoldDB" id="A0A6B1G4H8"/>
<comment type="similarity">
    <text evidence="3">Belongs to the glycosyltransferase 2 family.</text>
</comment>
<dbReference type="PANTHER" id="PTHR10859:SF91">
    <property type="entry name" value="DOLICHYL-PHOSPHATE BETA-GLUCOSYLTRANSFERASE"/>
    <property type="match status" value="1"/>
</dbReference>
<comment type="caution">
    <text evidence="14">The sequence shown here is derived from an EMBL/GenBank/DDBJ whole genome shotgun (WGS) entry which is preliminary data.</text>
</comment>
<name>A0A6B1G4H8_9CHLR</name>
<dbReference type="CDD" id="cd04188">
    <property type="entry name" value="DPG_synthase"/>
    <property type="match status" value="1"/>
</dbReference>
<keyword evidence="8" id="KW-0256">Endoplasmic reticulum</keyword>
<accession>A0A6B1G4H8</accession>
<dbReference type="SUPFAM" id="SSF53448">
    <property type="entry name" value="Nucleotide-diphospho-sugar transferases"/>
    <property type="match status" value="1"/>
</dbReference>
<evidence type="ECO:0000256" key="2">
    <source>
        <dbReference type="ARBA" id="ARBA00004922"/>
    </source>
</evidence>
<dbReference type="EC" id="2.4.1.117" evidence="4"/>
<evidence type="ECO:0000256" key="10">
    <source>
        <dbReference type="ARBA" id="ARBA00022989"/>
    </source>
</evidence>
<dbReference type="PANTHER" id="PTHR10859">
    <property type="entry name" value="GLYCOSYL TRANSFERASE"/>
    <property type="match status" value="1"/>
</dbReference>
<reference evidence="14" key="1">
    <citation type="submission" date="2019-09" db="EMBL/GenBank/DDBJ databases">
        <title>Characterisation of the sponge microbiome using genome-centric metagenomics.</title>
        <authorList>
            <person name="Engelberts J.P."/>
            <person name="Robbins S.J."/>
            <person name="De Goeij J.M."/>
            <person name="Aranda M."/>
            <person name="Bell S.C."/>
            <person name="Webster N.S."/>
        </authorList>
    </citation>
    <scope>NUCLEOTIDE SEQUENCE</scope>
    <source>
        <strain evidence="14">SB0675_bin_29</strain>
    </source>
</reference>
<dbReference type="InterPro" id="IPR001173">
    <property type="entry name" value="Glyco_trans_2-like"/>
</dbReference>
<evidence type="ECO:0000256" key="1">
    <source>
        <dbReference type="ARBA" id="ARBA00004389"/>
    </source>
</evidence>
<evidence type="ECO:0000256" key="8">
    <source>
        <dbReference type="ARBA" id="ARBA00022824"/>
    </source>
</evidence>
<feature type="domain" description="Glycosyltransferase 2-like" evidence="13">
    <location>
        <begin position="2"/>
        <end position="172"/>
    </location>
</feature>
<evidence type="ECO:0000256" key="4">
    <source>
        <dbReference type="ARBA" id="ARBA00012583"/>
    </source>
</evidence>
<proteinExistence type="inferred from homology"/>